<dbReference type="Pfam" id="PF01656">
    <property type="entry name" value="CbiA"/>
    <property type="match status" value="1"/>
</dbReference>
<dbReference type="InterPro" id="IPR000157">
    <property type="entry name" value="TIR_dom"/>
</dbReference>
<keyword evidence="4" id="KW-1185">Reference proteome</keyword>
<gene>
    <name evidence="3" type="ORF">D1223_11480</name>
</gene>
<dbReference type="PANTHER" id="PTHR13696">
    <property type="entry name" value="P-LOOP CONTAINING NUCLEOSIDE TRIPHOSPHATE HYDROLASE"/>
    <property type="match status" value="1"/>
</dbReference>
<comment type="caution">
    <text evidence="3">The sequence shown here is derived from an EMBL/GenBank/DDBJ whole genome shotgun (WGS) entry which is preliminary data.</text>
</comment>
<organism evidence="3 4">
    <name type="scientific">Henriciella mobilis</name>
    <dbReference type="NCBI Taxonomy" id="2305467"/>
    <lineage>
        <taxon>Bacteria</taxon>
        <taxon>Pseudomonadati</taxon>
        <taxon>Pseudomonadota</taxon>
        <taxon>Alphaproteobacteria</taxon>
        <taxon>Hyphomonadales</taxon>
        <taxon>Hyphomonadaceae</taxon>
        <taxon>Henriciella</taxon>
    </lineage>
</organism>
<dbReference type="RefSeq" id="WP_119376570.1">
    <property type="nucleotide sequence ID" value="NZ_QWFX01000013.1"/>
</dbReference>
<dbReference type="AlphaFoldDB" id="A0A399RBL7"/>
<dbReference type="InterPro" id="IPR002586">
    <property type="entry name" value="CobQ/CobB/MinD/ParA_Nub-bd_dom"/>
</dbReference>
<dbReference type="InterPro" id="IPR050678">
    <property type="entry name" value="DNA_Partitioning_ATPase"/>
</dbReference>
<evidence type="ECO:0000259" key="2">
    <source>
        <dbReference type="Pfam" id="PF13676"/>
    </source>
</evidence>
<evidence type="ECO:0000313" key="4">
    <source>
        <dbReference type="Proteomes" id="UP000266385"/>
    </source>
</evidence>
<feature type="domain" description="CobQ/CobB/MinD/ParA nucleotide binding" evidence="1">
    <location>
        <begin position="135"/>
        <end position="356"/>
    </location>
</feature>
<evidence type="ECO:0000313" key="3">
    <source>
        <dbReference type="EMBL" id="RIJ28034.1"/>
    </source>
</evidence>
<dbReference type="Proteomes" id="UP000266385">
    <property type="component" value="Unassembled WGS sequence"/>
</dbReference>
<dbReference type="Gene3D" id="3.40.50.300">
    <property type="entry name" value="P-loop containing nucleotide triphosphate hydrolases"/>
    <property type="match status" value="1"/>
</dbReference>
<dbReference type="CDD" id="cd02042">
    <property type="entry name" value="ParAB_family"/>
    <property type="match status" value="1"/>
</dbReference>
<dbReference type="InterPro" id="IPR027417">
    <property type="entry name" value="P-loop_NTPase"/>
</dbReference>
<dbReference type="SUPFAM" id="SSF52540">
    <property type="entry name" value="P-loop containing nucleoside triphosphate hydrolases"/>
    <property type="match status" value="1"/>
</dbReference>
<dbReference type="Pfam" id="PF13676">
    <property type="entry name" value="TIR_2"/>
    <property type="match status" value="1"/>
</dbReference>
<dbReference type="EMBL" id="QWFX01000013">
    <property type="protein sequence ID" value="RIJ28034.1"/>
    <property type="molecule type" value="Genomic_DNA"/>
</dbReference>
<feature type="domain" description="TIR" evidence="2">
    <location>
        <begin position="5"/>
        <end position="93"/>
    </location>
</feature>
<dbReference type="PANTHER" id="PTHR13696:SF52">
    <property type="entry name" value="PARA FAMILY PROTEIN CT_582"/>
    <property type="match status" value="1"/>
</dbReference>
<dbReference type="GO" id="GO:0007165">
    <property type="term" value="P:signal transduction"/>
    <property type="evidence" value="ECO:0007669"/>
    <property type="project" value="InterPro"/>
</dbReference>
<sequence length="436" mass="47593">MSHAFIVHGPKDVDSLLKVHEALRQAGIATWYEPPGADTRESQASTAEAIDKSFAMIVLVSASSIRSREAQAQIERGIARGMTIIPFRIDNARLSGTFKKQLAENLRLAMMDDGGLEKLVAEVRGRYRRKCPVLSVMNLKGGVGKTTIAAQVFGAWQAALGGRVLLIDLDPQYNLTQTFFDMEAADQSAAKDKSVISLFEKSRLHAVDAPSPAERWNHLSADPFPTPAAEDIVHPLLGGDGPGGVLDLISGQFEISKYAFATDSAALSAIDTNFQRTIDHLRSSYDLIVFDTNPNATFLTRCALEASDRVIAPMHPDMYSLRGVKLLNQVLNEHIRPDNRPELSVLFNKVSRNEQSTFEADARNGAHDQRAGFDLAGALLQTALPRSGHLDVRSPEPDQAPWKSLVIHNGRGGGLKKIRESLTSAASEIRERLQAA</sequence>
<dbReference type="Gene3D" id="3.40.50.10140">
    <property type="entry name" value="Toll/interleukin-1 receptor homology (TIR) domain"/>
    <property type="match status" value="1"/>
</dbReference>
<evidence type="ECO:0000259" key="1">
    <source>
        <dbReference type="Pfam" id="PF01656"/>
    </source>
</evidence>
<dbReference type="SUPFAM" id="SSF52200">
    <property type="entry name" value="Toll/Interleukin receptor TIR domain"/>
    <property type="match status" value="1"/>
</dbReference>
<protein>
    <submittedName>
        <fullName evidence="3">TIR domain-containing protein</fullName>
    </submittedName>
</protein>
<reference evidence="3 4" key="1">
    <citation type="submission" date="2018-08" db="EMBL/GenBank/DDBJ databases">
        <title>Henriciella mobilis sp. nov., isolated from seawater.</title>
        <authorList>
            <person name="Cheng H."/>
            <person name="Wu Y.-H."/>
            <person name="Xu X.-W."/>
            <person name="Guo L.-L."/>
        </authorList>
    </citation>
    <scope>NUCLEOTIDE SEQUENCE [LARGE SCALE GENOMIC DNA]</scope>
    <source>
        <strain evidence="3 4">JN25</strain>
    </source>
</reference>
<proteinExistence type="predicted"/>
<dbReference type="InterPro" id="IPR035897">
    <property type="entry name" value="Toll_tir_struct_dom_sf"/>
</dbReference>
<accession>A0A399RBL7</accession>
<dbReference type="OrthoDB" id="9777757at2"/>
<name>A0A399RBL7_9PROT</name>